<evidence type="ECO:0000256" key="8">
    <source>
        <dbReference type="ARBA" id="ARBA00022968"/>
    </source>
</evidence>
<evidence type="ECO:0000256" key="4">
    <source>
        <dbReference type="ARBA" id="ARBA00022670"/>
    </source>
</evidence>
<keyword evidence="5" id="KW-0812">Transmembrane</keyword>
<dbReference type="GO" id="GO:0006508">
    <property type="term" value="P:proteolysis"/>
    <property type="evidence" value="ECO:0007669"/>
    <property type="project" value="UniProtKB-KW"/>
</dbReference>
<dbReference type="FunFam" id="3.40.50.1820:FF:000003">
    <property type="entry name" value="Dipeptidyl peptidase 4"/>
    <property type="match status" value="1"/>
</dbReference>
<reference evidence="16 17" key="1">
    <citation type="submission" date="2024-03" db="EMBL/GenBank/DDBJ databases">
        <title>Adaptation during the transition from Ophiocordyceps entomopathogen to insect associate is accompanied by gene loss and intensified selection.</title>
        <authorList>
            <person name="Ward C.M."/>
            <person name="Onetto C.A."/>
            <person name="Borneman A.R."/>
        </authorList>
    </citation>
    <scope>NUCLEOTIDE SEQUENCE [LARGE SCALE GENOMIC DNA]</scope>
    <source>
        <strain evidence="16">AWRI1</strain>
        <tissue evidence="16">Single Adult Female</tissue>
    </source>
</reference>
<dbReference type="PANTHER" id="PTHR11731:SF200">
    <property type="entry name" value="DIPEPTIDYL PEPTIDASE 10, ISOFORM B"/>
    <property type="match status" value="1"/>
</dbReference>
<protein>
    <recommendedName>
        <fullName evidence="13">Venom dipeptidyl peptidase 4</fullName>
    </recommendedName>
</protein>
<keyword evidence="11" id="KW-0325">Glycoprotein</keyword>
<dbReference type="Gene3D" id="2.140.10.30">
    <property type="entry name" value="Dipeptidylpeptidase IV, N-terminal domain"/>
    <property type="match status" value="2"/>
</dbReference>
<evidence type="ECO:0000256" key="13">
    <source>
        <dbReference type="ARBA" id="ARBA00072929"/>
    </source>
</evidence>
<evidence type="ECO:0000256" key="9">
    <source>
        <dbReference type="ARBA" id="ARBA00022989"/>
    </source>
</evidence>
<evidence type="ECO:0000256" key="10">
    <source>
        <dbReference type="ARBA" id="ARBA00023136"/>
    </source>
</evidence>
<evidence type="ECO:0000256" key="2">
    <source>
        <dbReference type="ARBA" id="ARBA00010036"/>
    </source>
</evidence>
<evidence type="ECO:0000256" key="5">
    <source>
        <dbReference type="ARBA" id="ARBA00022692"/>
    </source>
</evidence>
<dbReference type="Proteomes" id="UP001367676">
    <property type="component" value="Unassembled WGS sequence"/>
</dbReference>
<dbReference type="SUPFAM" id="SSF53474">
    <property type="entry name" value="alpha/beta-Hydrolases"/>
    <property type="match status" value="1"/>
</dbReference>
<dbReference type="Gene3D" id="3.40.50.1820">
    <property type="entry name" value="alpha/beta hydrolase"/>
    <property type="match status" value="1"/>
</dbReference>
<keyword evidence="8" id="KW-0735">Signal-anchor</keyword>
<comment type="similarity">
    <text evidence="2">Belongs to the peptidase S9B family. DPPIV subfamily.</text>
</comment>
<dbReference type="GO" id="GO:0004177">
    <property type="term" value="F:aminopeptidase activity"/>
    <property type="evidence" value="ECO:0007669"/>
    <property type="project" value="UniProtKB-KW"/>
</dbReference>
<feature type="domain" description="Dipeptidylpeptidase IV N-terminal" evidence="15">
    <location>
        <begin position="21"/>
        <end position="138"/>
    </location>
</feature>
<dbReference type="SUPFAM" id="SSF82171">
    <property type="entry name" value="DPP6 N-terminal domain-like"/>
    <property type="match status" value="1"/>
</dbReference>
<evidence type="ECO:0000256" key="7">
    <source>
        <dbReference type="ARBA" id="ARBA00022825"/>
    </source>
</evidence>
<keyword evidence="9" id="KW-1133">Transmembrane helix</keyword>
<dbReference type="InterPro" id="IPR002469">
    <property type="entry name" value="Peptidase_S9B_N"/>
</dbReference>
<dbReference type="InterPro" id="IPR001375">
    <property type="entry name" value="Peptidase_S9_cat"/>
</dbReference>
<feature type="domain" description="Dipeptidylpeptidase IV N-terminal" evidence="15">
    <location>
        <begin position="142"/>
        <end position="279"/>
    </location>
</feature>
<keyword evidence="3" id="KW-0031">Aminopeptidase</keyword>
<evidence type="ECO:0000259" key="15">
    <source>
        <dbReference type="Pfam" id="PF00930"/>
    </source>
</evidence>
<organism evidence="16 17">
    <name type="scientific">Parthenolecanium corni</name>
    <dbReference type="NCBI Taxonomy" id="536013"/>
    <lineage>
        <taxon>Eukaryota</taxon>
        <taxon>Metazoa</taxon>
        <taxon>Ecdysozoa</taxon>
        <taxon>Arthropoda</taxon>
        <taxon>Hexapoda</taxon>
        <taxon>Insecta</taxon>
        <taxon>Pterygota</taxon>
        <taxon>Neoptera</taxon>
        <taxon>Paraneoptera</taxon>
        <taxon>Hemiptera</taxon>
        <taxon>Sternorrhyncha</taxon>
        <taxon>Coccoidea</taxon>
        <taxon>Coccidae</taxon>
        <taxon>Parthenolecanium</taxon>
    </lineage>
</organism>
<dbReference type="GO" id="GO:0012505">
    <property type="term" value="C:endomembrane system"/>
    <property type="evidence" value="ECO:0007669"/>
    <property type="project" value="UniProtKB-SubCell"/>
</dbReference>
<evidence type="ECO:0000259" key="14">
    <source>
        <dbReference type="Pfam" id="PF00326"/>
    </source>
</evidence>
<dbReference type="GO" id="GO:0005886">
    <property type="term" value="C:plasma membrane"/>
    <property type="evidence" value="ECO:0007669"/>
    <property type="project" value="TreeGrafter"/>
</dbReference>
<gene>
    <name evidence="16" type="ORF">V9T40_008375</name>
</gene>
<dbReference type="AlphaFoldDB" id="A0AAN9Y721"/>
<dbReference type="Pfam" id="PF00326">
    <property type="entry name" value="Peptidase_S9"/>
    <property type="match status" value="1"/>
</dbReference>
<keyword evidence="17" id="KW-1185">Reference proteome</keyword>
<evidence type="ECO:0000313" key="17">
    <source>
        <dbReference type="Proteomes" id="UP001367676"/>
    </source>
</evidence>
<dbReference type="InterPro" id="IPR029058">
    <property type="entry name" value="AB_hydrolase_fold"/>
</dbReference>
<evidence type="ECO:0000256" key="12">
    <source>
        <dbReference type="ARBA" id="ARBA00037847"/>
    </source>
</evidence>
<keyword evidence="7" id="KW-0720">Serine protease</keyword>
<dbReference type="Pfam" id="PF00930">
    <property type="entry name" value="DPPIV_N"/>
    <property type="match status" value="2"/>
</dbReference>
<dbReference type="InterPro" id="IPR050278">
    <property type="entry name" value="Serine_Prot_S9B/DPPIV"/>
</dbReference>
<feature type="domain" description="Peptidase S9 prolyl oligopeptidase catalytic" evidence="14">
    <location>
        <begin position="363"/>
        <end position="565"/>
    </location>
</feature>
<evidence type="ECO:0000256" key="6">
    <source>
        <dbReference type="ARBA" id="ARBA00022801"/>
    </source>
</evidence>
<sequence length="566" mass="65087">MKPEGLMDLGYQVRNQEELQNTDGEPLTLQSFKWDPVGNGYSYVHENNVYYTIHAFSDDGSQITTNGSPTLFNGICDWVYEEEIFRDSSALWYSPDGKKLAFASFNDNSTDEMSITYYGEGRNMKYQYPALHTIRYPKILSLENDKGWIEMFESPLFTNNGELMLYIYSWDQGNNMGGYRHLTIYNTTKRTASPLTQGKFTVTQILAWDKLNNIVYFLATEEDRPMNLQIYKVKVNESAPQKAECLSCANDDACHYWAVQFSHSQSYRSQTCLGPSVPYVKVFDKNNNEILAWEENKLLQENLKNIILPTKHFLKIPINSDTEVNVQLQIPSTIDQSGERKYPLLVYVYGGPNFNLVTDRFKVNWDVYFSLNYNTILATIDGRGSGLNGDKFLLEIYRNLGGVEVYDQLNVTRQLQEKYPFIDKTRTGIWGWSYGGYVTGMSLAKDSENVFKCGMSIAPVTDWIYYDSIYTERYMGLPTENDNLAGYNSSSLLNIAKQLKSKKYSLVHGSYDDNVHVQHSMMLARILQKNDVEFSQSIYPNEQHGLTGVKDHLYHNLESFFSECFA</sequence>
<keyword evidence="6" id="KW-0378">Hydrolase</keyword>
<comment type="caution">
    <text evidence="16">The sequence shown here is derived from an EMBL/GenBank/DDBJ whole genome shotgun (WGS) entry which is preliminary data.</text>
</comment>
<name>A0AAN9Y721_9HEMI</name>
<dbReference type="GO" id="GO:0008239">
    <property type="term" value="F:dipeptidyl-peptidase activity"/>
    <property type="evidence" value="ECO:0007669"/>
    <property type="project" value="TreeGrafter"/>
</dbReference>
<evidence type="ECO:0000313" key="16">
    <source>
        <dbReference type="EMBL" id="KAK7600934.1"/>
    </source>
</evidence>
<accession>A0AAN9Y721</accession>
<dbReference type="GO" id="GO:0008236">
    <property type="term" value="F:serine-type peptidase activity"/>
    <property type="evidence" value="ECO:0007669"/>
    <property type="project" value="UniProtKB-KW"/>
</dbReference>
<comment type="subcellular location">
    <subcellularLocation>
        <location evidence="12">Endomembrane system</location>
        <topology evidence="12">Single-pass membrane protein</topology>
    </subcellularLocation>
    <subcellularLocation>
        <location evidence="1">Membrane</location>
        <topology evidence="1">Single-pass type II membrane protein</topology>
    </subcellularLocation>
</comment>
<evidence type="ECO:0000256" key="3">
    <source>
        <dbReference type="ARBA" id="ARBA00022438"/>
    </source>
</evidence>
<keyword evidence="4" id="KW-0645">Protease</keyword>
<dbReference type="PANTHER" id="PTHR11731">
    <property type="entry name" value="PROTEASE FAMILY S9B,C DIPEPTIDYL-PEPTIDASE IV-RELATED"/>
    <property type="match status" value="1"/>
</dbReference>
<proteinExistence type="inferred from homology"/>
<dbReference type="EMBL" id="JBBCAQ010000010">
    <property type="protein sequence ID" value="KAK7600934.1"/>
    <property type="molecule type" value="Genomic_DNA"/>
</dbReference>
<evidence type="ECO:0000256" key="1">
    <source>
        <dbReference type="ARBA" id="ARBA00004606"/>
    </source>
</evidence>
<keyword evidence="10" id="KW-0472">Membrane</keyword>
<evidence type="ECO:0000256" key="11">
    <source>
        <dbReference type="ARBA" id="ARBA00023180"/>
    </source>
</evidence>